<gene>
    <name evidence="1" type="ORF">HUE88_11895</name>
</gene>
<sequence length="154" mass="17532">MKKFIIIVTIFLGLLRADEDIYKLVLDVTTSDIGKFKQSVISGVAKNKAYYEGKFKELEVVAVIHGGAYRFFLKDVASSEYKDDKELLKEQNELALRVKSLSETYNVKFLICKSGMEKHSIKKEDMYDFVELTPNAMIGLIDTQNNGFAYVPVK</sequence>
<dbReference type="Gene3D" id="3.40.1260.10">
    <property type="entry name" value="DsrEFH-like"/>
    <property type="match status" value="1"/>
</dbReference>
<dbReference type="PANTHER" id="PTHR37691">
    <property type="entry name" value="BLR3518 PROTEIN"/>
    <property type="match status" value="1"/>
</dbReference>
<dbReference type="Proteomes" id="UP000593994">
    <property type="component" value="Chromosome"/>
</dbReference>
<keyword evidence="2" id="KW-1185">Reference proteome</keyword>
<organism evidence="1 2">
    <name type="scientific">Candidatus Sulfurimonas baltica</name>
    <dbReference type="NCBI Taxonomy" id="2740404"/>
    <lineage>
        <taxon>Bacteria</taxon>
        <taxon>Pseudomonadati</taxon>
        <taxon>Campylobacterota</taxon>
        <taxon>Epsilonproteobacteria</taxon>
        <taxon>Campylobacterales</taxon>
        <taxon>Sulfurimonadaceae</taxon>
        <taxon>Sulfurimonas</taxon>
    </lineage>
</organism>
<dbReference type="KEGG" id="sbal:HUE88_11895"/>
<evidence type="ECO:0000313" key="1">
    <source>
        <dbReference type="EMBL" id="QOY51791.1"/>
    </source>
</evidence>
<dbReference type="SUPFAM" id="SSF75169">
    <property type="entry name" value="DsrEFH-like"/>
    <property type="match status" value="1"/>
</dbReference>
<dbReference type="PANTHER" id="PTHR37691:SF1">
    <property type="entry name" value="BLR3518 PROTEIN"/>
    <property type="match status" value="1"/>
</dbReference>
<dbReference type="RefSeq" id="WP_194369301.1">
    <property type="nucleotide sequence ID" value="NZ_CP054492.1"/>
</dbReference>
<dbReference type="InterPro" id="IPR027396">
    <property type="entry name" value="DsrEFH-like"/>
</dbReference>
<protein>
    <submittedName>
        <fullName evidence="1">DsrE family protein</fullName>
    </submittedName>
</protein>
<accession>A0A7S7RMT6</accession>
<dbReference type="InterPro" id="IPR003787">
    <property type="entry name" value="Sulphur_relay_DsrE/F-like"/>
</dbReference>
<dbReference type="AlphaFoldDB" id="A0A7S7RMT6"/>
<dbReference type="EMBL" id="CP054492">
    <property type="protein sequence ID" value="QOY51791.1"/>
    <property type="molecule type" value="Genomic_DNA"/>
</dbReference>
<reference evidence="1 2" key="1">
    <citation type="submission" date="2020-05" db="EMBL/GenBank/DDBJ databases">
        <title>Sulfurimonas marisnigri, sp. nov., and Sulfurimonas baltica, sp. nov., manganese oxide reducing chemolithoautotrophs of the class Epsilonproteobacteria isolated from the pelagic redoxclines of the Black and Baltic Seas and emended description of the genus Sulfurimonas.</title>
        <authorList>
            <person name="Henkel J.V."/>
            <person name="Laudan C."/>
            <person name="Werner J."/>
            <person name="Neu T."/>
            <person name="Plewe S."/>
            <person name="Sproer C."/>
            <person name="Bunk B."/>
            <person name="Schulz-Vogt H.N."/>
        </authorList>
    </citation>
    <scope>NUCLEOTIDE SEQUENCE [LARGE SCALE GENOMIC DNA]</scope>
    <source>
        <strain evidence="1 2">GD2</strain>
    </source>
</reference>
<proteinExistence type="predicted"/>
<dbReference type="Pfam" id="PF02635">
    <property type="entry name" value="DsrE"/>
    <property type="match status" value="1"/>
</dbReference>
<name>A0A7S7RMT6_9BACT</name>
<evidence type="ECO:0000313" key="2">
    <source>
        <dbReference type="Proteomes" id="UP000593994"/>
    </source>
</evidence>